<dbReference type="EMBL" id="GEDC01026603">
    <property type="protein sequence ID" value="JAS10695.1"/>
    <property type="molecule type" value="Transcribed_RNA"/>
</dbReference>
<feature type="transmembrane region" description="Helical" evidence="8">
    <location>
        <begin position="310"/>
        <end position="330"/>
    </location>
</feature>
<evidence type="ECO:0000256" key="3">
    <source>
        <dbReference type="ARBA" id="ARBA00022475"/>
    </source>
</evidence>
<evidence type="ECO:0000256" key="6">
    <source>
        <dbReference type="ARBA" id="ARBA00022989"/>
    </source>
</evidence>
<feature type="transmembrane region" description="Helical" evidence="8">
    <location>
        <begin position="190"/>
        <end position="211"/>
    </location>
</feature>
<reference evidence="10" key="1">
    <citation type="submission" date="2015-12" db="EMBL/GenBank/DDBJ databases">
        <title>De novo transcriptome assembly of four potential Pierce s Disease insect vectors from Arizona vineyards.</title>
        <authorList>
            <person name="Tassone E.E."/>
        </authorList>
    </citation>
    <scope>NUCLEOTIDE SEQUENCE</scope>
</reference>
<evidence type="ECO:0000259" key="9">
    <source>
        <dbReference type="PROSITE" id="PS50850"/>
    </source>
</evidence>
<dbReference type="PANTHER" id="PTHR48021">
    <property type="match status" value="1"/>
</dbReference>
<feature type="transmembrane region" description="Helical" evidence="8">
    <location>
        <begin position="36"/>
        <end position="60"/>
    </location>
</feature>
<keyword evidence="4" id="KW-0762">Sugar transport</keyword>
<dbReference type="PANTHER" id="PTHR48021:SF39">
    <property type="entry name" value="MAJOR FACILITATOR SUPERFAMILY (MFS) PROFILE DOMAIN-CONTAINING PROTEIN"/>
    <property type="match status" value="1"/>
</dbReference>
<dbReference type="FunFam" id="1.20.1250.20:FF:000218">
    <property type="entry name" value="facilitated trehalose transporter Tret1"/>
    <property type="match status" value="1"/>
</dbReference>
<feature type="transmembrane region" description="Helical" evidence="8">
    <location>
        <begin position="400"/>
        <end position="424"/>
    </location>
</feature>
<feature type="transmembrane region" description="Helical" evidence="8">
    <location>
        <begin position="377"/>
        <end position="394"/>
    </location>
</feature>
<dbReference type="InterPro" id="IPR050549">
    <property type="entry name" value="MFS_Trehalose_Transporter"/>
</dbReference>
<accession>A0A1B6CBK7</accession>
<feature type="transmembrane region" description="Helical" evidence="8">
    <location>
        <begin position="107"/>
        <end position="124"/>
    </location>
</feature>
<feature type="transmembrane region" description="Helical" evidence="8">
    <location>
        <begin position="130"/>
        <end position="153"/>
    </location>
</feature>
<feature type="transmembrane region" description="Helical" evidence="8">
    <location>
        <begin position="165"/>
        <end position="184"/>
    </location>
</feature>
<evidence type="ECO:0000256" key="1">
    <source>
        <dbReference type="ARBA" id="ARBA00004651"/>
    </source>
</evidence>
<feature type="transmembrane region" description="Helical" evidence="8">
    <location>
        <begin position="342"/>
        <end position="365"/>
    </location>
</feature>
<dbReference type="InterPro" id="IPR005828">
    <property type="entry name" value="MFS_sugar_transport-like"/>
</dbReference>
<dbReference type="SUPFAM" id="SSF103473">
    <property type="entry name" value="MFS general substrate transporter"/>
    <property type="match status" value="1"/>
</dbReference>
<dbReference type="PROSITE" id="PS50850">
    <property type="entry name" value="MFS"/>
    <property type="match status" value="1"/>
</dbReference>
<dbReference type="PROSITE" id="PS00217">
    <property type="entry name" value="SUGAR_TRANSPORT_2"/>
    <property type="match status" value="1"/>
</dbReference>
<feature type="transmembrane region" description="Helical" evidence="8">
    <location>
        <begin position="436"/>
        <end position="457"/>
    </location>
</feature>
<protein>
    <recommendedName>
        <fullName evidence="9">Major facilitator superfamily (MFS) profile domain-containing protein</fullName>
    </recommendedName>
</protein>
<keyword evidence="5 8" id="KW-0812">Transmembrane</keyword>
<dbReference type="InterPro" id="IPR036259">
    <property type="entry name" value="MFS_trans_sf"/>
</dbReference>
<evidence type="ECO:0000313" key="10">
    <source>
        <dbReference type="EMBL" id="JAS10695.1"/>
    </source>
</evidence>
<dbReference type="Pfam" id="PF00083">
    <property type="entry name" value="Sugar_tr"/>
    <property type="match status" value="1"/>
</dbReference>
<gene>
    <name evidence="10" type="ORF">g.2618</name>
</gene>
<evidence type="ECO:0000256" key="4">
    <source>
        <dbReference type="ARBA" id="ARBA00022597"/>
    </source>
</evidence>
<sequence>MEDSEKNSENKINHCLFNEEVEVPEFSKFKSTLAQFFAALAFGSLFLDVGMFLALPTIVIAALQNPENKSFVMTREQASWFGSIFFVAQPLGCIISGLIQDSRGRKFCMLLINLPWVAGIMLIYCSKSIIELYLAGTLIGFGIGIMEAPMFSYIGESIQPQLRGILSSMAGAMLNLGFIIEYFLGAIMNWRSAIIITSFFPVVSFLLILLIPESPIWLVSKGRVRDAEKSLCWLRGWTSPRHVQTELAASIDHLELNRKERVRKMSIMMVEYHKILPSDIVENQQVQKEISLLHRFEVFLQPQVMKPLRLIIFYFFVSHCIGLTAMRPFYVSIFNRMNLPLTAHWVTVFCGSIQLLGSITCIAALPKLGKRKLTNVSLVPMILSCASLGLYTLLKLDVKWVPLTLFGVHLFSYTLGIGRIPWILMSELFPLEAKGLGVGFCAAASYFIWFFITKTYLNLEDFLSLPGVFFLYSSIGIIGAVYFYLKLPETEGKTLHEIHLHFMR</sequence>
<dbReference type="InterPro" id="IPR005829">
    <property type="entry name" value="Sugar_transporter_CS"/>
</dbReference>
<keyword evidence="3" id="KW-1003">Cell membrane</keyword>
<evidence type="ECO:0000256" key="7">
    <source>
        <dbReference type="ARBA" id="ARBA00023136"/>
    </source>
</evidence>
<dbReference type="AlphaFoldDB" id="A0A1B6CBK7"/>
<dbReference type="Gene3D" id="1.20.1250.20">
    <property type="entry name" value="MFS general substrate transporter like domains"/>
    <property type="match status" value="1"/>
</dbReference>
<feature type="transmembrane region" description="Helical" evidence="8">
    <location>
        <begin position="80"/>
        <end position="100"/>
    </location>
</feature>
<organism evidence="10">
    <name type="scientific">Clastoptera arizonana</name>
    <name type="common">Arizona spittle bug</name>
    <dbReference type="NCBI Taxonomy" id="38151"/>
    <lineage>
        <taxon>Eukaryota</taxon>
        <taxon>Metazoa</taxon>
        <taxon>Ecdysozoa</taxon>
        <taxon>Arthropoda</taxon>
        <taxon>Hexapoda</taxon>
        <taxon>Insecta</taxon>
        <taxon>Pterygota</taxon>
        <taxon>Neoptera</taxon>
        <taxon>Paraneoptera</taxon>
        <taxon>Hemiptera</taxon>
        <taxon>Auchenorrhyncha</taxon>
        <taxon>Cercopoidea</taxon>
        <taxon>Clastopteridae</taxon>
        <taxon>Clastoptera</taxon>
    </lineage>
</organism>
<name>A0A1B6CBK7_9HEMI</name>
<comment type="subcellular location">
    <subcellularLocation>
        <location evidence="1">Cell membrane</location>
        <topology evidence="1">Multi-pass membrane protein</topology>
    </subcellularLocation>
</comment>
<keyword evidence="7 8" id="KW-0472">Membrane</keyword>
<evidence type="ECO:0000256" key="5">
    <source>
        <dbReference type="ARBA" id="ARBA00022692"/>
    </source>
</evidence>
<dbReference type="GO" id="GO:0022857">
    <property type="term" value="F:transmembrane transporter activity"/>
    <property type="evidence" value="ECO:0007669"/>
    <property type="project" value="InterPro"/>
</dbReference>
<dbReference type="GO" id="GO:0005886">
    <property type="term" value="C:plasma membrane"/>
    <property type="evidence" value="ECO:0007669"/>
    <property type="project" value="UniProtKB-SubCell"/>
</dbReference>
<feature type="domain" description="Major facilitator superfamily (MFS) profile" evidence="9">
    <location>
        <begin position="36"/>
        <end position="491"/>
    </location>
</feature>
<keyword evidence="6 8" id="KW-1133">Transmembrane helix</keyword>
<evidence type="ECO:0000256" key="2">
    <source>
        <dbReference type="ARBA" id="ARBA00022448"/>
    </source>
</evidence>
<dbReference type="InterPro" id="IPR003663">
    <property type="entry name" value="Sugar/inositol_transpt"/>
</dbReference>
<dbReference type="PRINTS" id="PR00171">
    <property type="entry name" value="SUGRTRNSPORT"/>
</dbReference>
<feature type="transmembrane region" description="Helical" evidence="8">
    <location>
        <begin position="463"/>
        <end position="485"/>
    </location>
</feature>
<keyword evidence="2" id="KW-0813">Transport</keyword>
<proteinExistence type="predicted"/>
<dbReference type="InterPro" id="IPR020846">
    <property type="entry name" value="MFS_dom"/>
</dbReference>
<evidence type="ECO:0000256" key="8">
    <source>
        <dbReference type="SAM" id="Phobius"/>
    </source>
</evidence>